<comment type="caution">
    <text evidence="1">The sequence shown here is derived from an EMBL/GenBank/DDBJ whole genome shotgun (WGS) entry which is preliminary data.</text>
</comment>
<proteinExistence type="predicted"/>
<evidence type="ECO:0008006" key="3">
    <source>
        <dbReference type="Google" id="ProtNLM"/>
    </source>
</evidence>
<reference evidence="1" key="1">
    <citation type="journal article" date="2021" name="Front. Microbiol.">
        <title>Comprehensive Comparative Genomics and Phenotyping of Methylobacterium Species.</title>
        <authorList>
            <person name="Alessa O."/>
            <person name="Ogura Y."/>
            <person name="Fujitani Y."/>
            <person name="Takami H."/>
            <person name="Hayashi T."/>
            <person name="Sahin N."/>
            <person name="Tani A."/>
        </authorList>
    </citation>
    <scope>NUCLEOTIDE SEQUENCE</scope>
    <source>
        <strain evidence="1">DSM 19015</strain>
    </source>
</reference>
<evidence type="ECO:0000313" key="1">
    <source>
        <dbReference type="EMBL" id="GJD95723.1"/>
    </source>
</evidence>
<accession>A0ABQ4RY02</accession>
<dbReference type="Proteomes" id="UP001055125">
    <property type="component" value="Unassembled WGS sequence"/>
</dbReference>
<evidence type="ECO:0000313" key="2">
    <source>
        <dbReference type="Proteomes" id="UP001055125"/>
    </source>
</evidence>
<organism evidence="1 2">
    <name type="scientific">Methylobacterium iners</name>
    <dbReference type="NCBI Taxonomy" id="418707"/>
    <lineage>
        <taxon>Bacteria</taxon>
        <taxon>Pseudomonadati</taxon>
        <taxon>Pseudomonadota</taxon>
        <taxon>Alphaproteobacteria</taxon>
        <taxon>Hyphomicrobiales</taxon>
        <taxon>Methylobacteriaceae</taxon>
        <taxon>Methylobacterium</taxon>
    </lineage>
</organism>
<dbReference type="EMBL" id="BPQP01000045">
    <property type="protein sequence ID" value="GJD95723.1"/>
    <property type="molecule type" value="Genomic_DNA"/>
</dbReference>
<sequence length="273" mass="27958">MATLILQTAGSVVGTALGGPIGGAIGGVLGAAAGGGIDGALFGSRAGPRFVEGPRLSEVAGLTSTEGDPIPRVYGRARIGGTLIWATRPLETANTSVERASGSAKGGGGGQRNVRTTYAYFANLAIGLCEGEIAFVRRIWADGRELDLTTIAWRLHRGGPDQAPDPLIVAKEGADAAPAYRGLAYIVFEGLALEPYGSRVPQFAFEVIRPVDGLAGMIRAVCLIPGSTEFGLDPVPVTEDAGFGATKPANRFQLQAATDVVASLDALQALCPA</sequence>
<gene>
    <name evidence="1" type="ORF">OCOJLMKI_2937</name>
</gene>
<name>A0ABQ4RY02_9HYPH</name>
<protein>
    <recommendedName>
        <fullName evidence="3">Host specificity protein</fullName>
    </recommendedName>
</protein>
<reference evidence="1" key="2">
    <citation type="submission" date="2021-08" db="EMBL/GenBank/DDBJ databases">
        <authorList>
            <person name="Tani A."/>
            <person name="Ola A."/>
            <person name="Ogura Y."/>
            <person name="Katsura K."/>
            <person name="Hayashi T."/>
        </authorList>
    </citation>
    <scope>NUCLEOTIDE SEQUENCE</scope>
    <source>
        <strain evidence="1">DSM 19015</strain>
    </source>
</reference>
<keyword evidence="2" id="KW-1185">Reference proteome</keyword>